<dbReference type="EMBL" id="CP112932">
    <property type="protein sequence ID" value="WPY00732.1"/>
    <property type="molecule type" value="Genomic_DNA"/>
</dbReference>
<evidence type="ECO:0000256" key="1">
    <source>
        <dbReference type="SAM" id="Phobius"/>
    </source>
</evidence>
<keyword evidence="1" id="KW-1133">Transmembrane helix</keyword>
<keyword evidence="1" id="KW-0472">Membrane</keyword>
<gene>
    <name evidence="2" type="ORF">Trichorick_00618</name>
</gene>
<evidence type="ECO:0000313" key="3">
    <source>
        <dbReference type="Proteomes" id="UP001326613"/>
    </source>
</evidence>
<feature type="transmembrane region" description="Helical" evidence="1">
    <location>
        <begin position="131"/>
        <end position="152"/>
    </location>
</feature>
<name>A0ABZ0UUG5_9RICK</name>
<dbReference type="InterPro" id="IPR018729">
    <property type="entry name" value="DUF2269_transmembrane"/>
</dbReference>
<evidence type="ECO:0000313" key="2">
    <source>
        <dbReference type="EMBL" id="WPY00732.1"/>
    </source>
</evidence>
<feature type="transmembrane region" description="Helical" evidence="1">
    <location>
        <begin position="53"/>
        <end position="74"/>
    </location>
</feature>
<reference evidence="2 3" key="1">
    <citation type="submission" date="2022-10" db="EMBL/GenBank/DDBJ databases">
        <title>Host association and intracellularity evolved multiple times independently in the Rickettsiales.</title>
        <authorList>
            <person name="Castelli M."/>
            <person name="Nardi T."/>
            <person name="Gammuto L."/>
            <person name="Bellinzona G."/>
            <person name="Sabaneyeva E."/>
            <person name="Potekhin A."/>
            <person name="Serra V."/>
            <person name="Petroni G."/>
            <person name="Sassera D."/>
        </authorList>
    </citation>
    <scope>NUCLEOTIDE SEQUENCE [LARGE SCALE GENOMIC DNA]</scope>
    <source>
        <strain evidence="2 3">Kr 154-4</strain>
    </source>
</reference>
<dbReference type="Pfam" id="PF10027">
    <property type="entry name" value="DUF2269"/>
    <property type="match status" value="1"/>
</dbReference>
<dbReference type="RefSeq" id="WP_323738779.1">
    <property type="nucleotide sequence ID" value="NZ_CP112932.1"/>
</dbReference>
<accession>A0ABZ0UUG5</accession>
<keyword evidence="3" id="KW-1185">Reference proteome</keyword>
<keyword evidence="1" id="KW-0812">Transmembrane</keyword>
<organism evidence="2 3">
    <name type="scientific">Candidatus Trichorickettsia mobilis</name>
    <dbReference type="NCBI Taxonomy" id="1346319"/>
    <lineage>
        <taxon>Bacteria</taxon>
        <taxon>Pseudomonadati</taxon>
        <taxon>Pseudomonadota</taxon>
        <taxon>Alphaproteobacteria</taxon>
        <taxon>Rickettsiales</taxon>
        <taxon>Rickettsiaceae</taxon>
        <taxon>Rickettsieae</taxon>
        <taxon>Candidatus Trichorickettsia</taxon>
    </lineage>
</organism>
<feature type="transmembrane region" description="Helical" evidence="1">
    <location>
        <begin position="81"/>
        <end position="105"/>
    </location>
</feature>
<dbReference type="Proteomes" id="UP001326613">
    <property type="component" value="Chromosome"/>
</dbReference>
<protein>
    <submittedName>
        <fullName evidence="2">DUF2269 domain-containing protein</fullName>
    </submittedName>
</protein>
<proteinExistence type="predicted"/>
<sequence>MDWYFFIKAIHIISATILFGTGLGIAFFMWWANKTGDLAAKVYAAKTTVLADFLFTTPSVIIQPISGVILIKLVGYDFSDFWLVLTYIGYIIAGICWLPVVWIQIKLRNIALKAQAINEELPTEYYKLFKLWFYLGWPAFISLVIIFFLMVIKPM</sequence>
<feature type="transmembrane region" description="Helical" evidence="1">
    <location>
        <begin position="12"/>
        <end position="33"/>
    </location>
</feature>